<reference evidence="1 2" key="1">
    <citation type="submission" date="2024-10" db="EMBL/GenBank/DDBJ databases">
        <title>Updated reference genomes for cyclostephanoid diatoms.</title>
        <authorList>
            <person name="Roberts W.R."/>
            <person name="Alverson A.J."/>
        </authorList>
    </citation>
    <scope>NUCLEOTIDE SEQUENCE [LARGE SCALE GENOMIC DNA]</scope>
    <source>
        <strain evidence="1 2">AJA232-27</strain>
    </source>
</reference>
<dbReference type="InterPro" id="IPR036322">
    <property type="entry name" value="WD40_repeat_dom_sf"/>
</dbReference>
<name>A0ABD3M6P7_9STRA</name>
<proteinExistence type="predicted"/>
<protein>
    <submittedName>
        <fullName evidence="1">Uncharacterized protein</fullName>
    </submittedName>
</protein>
<dbReference type="SUPFAM" id="SSF50978">
    <property type="entry name" value="WD40 repeat-like"/>
    <property type="match status" value="1"/>
</dbReference>
<dbReference type="InterPro" id="IPR001680">
    <property type="entry name" value="WD40_rpt"/>
</dbReference>
<dbReference type="Proteomes" id="UP001530293">
    <property type="component" value="Unassembled WGS sequence"/>
</dbReference>
<organism evidence="1 2">
    <name type="scientific">Discostella pseudostelligera</name>
    <dbReference type="NCBI Taxonomy" id="259834"/>
    <lineage>
        <taxon>Eukaryota</taxon>
        <taxon>Sar</taxon>
        <taxon>Stramenopiles</taxon>
        <taxon>Ochrophyta</taxon>
        <taxon>Bacillariophyta</taxon>
        <taxon>Coscinodiscophyceae</taxon>
        <taxon>Thalassiosirophycidae</taxon>
        <taxon>Stephanodiscales</taxon>
        <taxon>Stephanodiscaceae</taxon>
        <taxon>Discostella</taxon>
    </lineage>
</organism>
<accession>A0ABD3M6P7</accession>
<sequence>MSQSSQFHHRAIPSFDGVGVTSIVSVPILPSNSPSSSSSVHADDTEYDDQYYVGTKRGRVVHISLPPPSSISKSSSVQIHDILSDDHINDDAKRGDMKLISRPYPIFSLMCVLQNGCNEEEYGNDYELLAGGAVRYVTVLRRRGRKQHRDGRQLHEREFWLMEEQLGPHTGWVKDMAMFKMQQTNDGNVVFIFSIGCNCIEVWSRNGGNYQHKHKLKIESSVQMGSTLSSDILCLATASISKLNNDDDDDDNKIDGSIYLLLAGGVDGRIHLWTMTTTKSETVHGNTSTIFDCVGSIPAHQGRVNSMAACPVMNVLISVGNDSSIHCRQITSNLLLSSWETKILNLAVDHDGEIVAVEEDDNESSSRRGLKITSLCIVDETARQSTIAIGTSCGRLALFDIALTDNDCIMTLLRETMKLGVETGEDGKEDEVVIHALCAGKRYDDIQRILVGHARGLTSWDVSIGTSSNN</sequence>
<gene>
    <name evidence="1" type="ORF">ACHAWU_008312</name>
</gene>
<dbReference type="AlphaFoldDB" id="A0ABD3M6P7"/>
<evidence type="ECO:0000313" key="2">
    <source>
        <dbReference type="Proteomes" id="UP001530293"/>
    </source>
</evidence>
<evidence type="ECO:0000313" key="1">
    <source>
        <dbReference type="EMBL" id="KAL3758558.1"/>
    </source>
</evidence>
<comment type="caution">
    <text evidence="1">The sequence shown here is derived from an EMBL/GenBank/DDBJ whole genome shotgun (WGS) entry which is preliminary data.</text>
</comment>
<dbReference type="SMART" id="SM00320">
    <property type="entry name" value="WD40"/>
    <property type="match status" value="2"/>
</dbReference>
<dbReference type="Gene3D" id="2.130.10.10">
    <property type="entry name" value="YVTN repeat-like/Quinoprotein amine dehydrogenase"/>
    <property type="match status" value="1"/>
</dbReference>
<dbReference type="EMBL" id="JALLBG020000228">
    <property type="protein sequence ID" value="KAL3758558.1"/>
    <property type="molecule type" value="Genomic_DNA"/>
</dbReference>
<dbReference type="InterPro" id="IPR015943">
    <property type="entry name" value="WD40/YVTN_repeat-like_dom_sf"/>
</dbReference>
<keyword evidence="2" id="KW-1185">Reference proteome</keyword>